<dbReference type="RefSeq" id="WP_283358117.1">
    <property type="nucleotide sequence ID" value="NZ_JASVEJ010000035.1"/>
</dbReference>
<keyword evidence="1" id="KW-0472">Membrane</keyword>
<evidence type="ECO:0000313" key="3">
    <source>
        <dbReference type="Proteomes" id="UP001230986"/>
    </source>
</evidence>
<organism evidence="2 3">
    <name type="scientific">Geitlerinema calcuttense NRMC-F 0142</name>
    <dbReference type="NCBI Taxonomy" id="2922238"/>
    <lineage>
        <taxon>Bacteria</taxon>
        <taxon>Bacillati</taxon>
        <taxon>Cyanobacteriota</taxon>
        <taxon>Cyanophyceae</taxon>
        <taxon>Geitlerinematales</taxon>
        <taxon>Geitlerinemataceae</taxon>
        <taxon>Geitlerinema</taxon>
    </lineage>
</organism>
<protein>
    <submittedName>
        <fullName evidence="2">Uncharacterized protein</fullName>
    </submittedName>
</protein>
<reference evidence="2 3" key="1">
    <citation type="submission" date="2023-06" db="EMBL/GenBank/DDBJ databases">
        <title>Whole genome sequence of Oscillatoria calcuttensis NRMC-F 0142.</title>
        <authorList>
            <person name="Shakena Fathima T."/>
            <person name="Muralitharan G."/>
            <person name="Thajuddin N."/>
        </authorList>
    </citation>
    <scope>NUCLEOTIDE SEQUENCE [LARGE SCALE GENOMIC DNA]</scope>
    <source>
        <strain evidence="2 3">NRMC-F 0142</strain>
    </source>
</reference>
<evidence type="ECO:0000256" key="1">
    <source>
        <dbReference type="SAM" id="Phobius"/>
    </source>
</evidence>
<evidence type="ECO:0000313" key="2">
    <source>
        <dbReference type="EMBL" id="MDL5057620.1"/>
    </source>
</evidence>
<keyword evidence="1" id="KW-1133">Transmembrane helix</keyword>
<keyword evidence="3" id="KW-1185">Reference proteome</keyword>
<dbReference type="EMBL" id="JASVEJ010000035">
    <property type="protein sequence ID" value="MDL5057620.1"/>
    <property type="molecule type" value="Genomic_DNA"/>
</dbReference>
<proteinExistence type="predicted"/>
<dbReference type="Proteomes" id="UP001230986">
    <property type="component" value="Unassembled WGS sequence"/>
</dbReference>
<gene>
    <name evidence="2" type="ORF">QQ055_09170</name>
</gene>
<name>A0ABT7M2M6_9CYAN</name>
<accession>A0ABT7M2M6</accession>
<comment type="caution">
    <text evidence="2">The sequence shown here is derived from an EMBL/GenBank/DDBJ whole genome shotgun (WGS) entry which is preliminary data.</text>
</comment>
<sequence length="109" mass="12067">MSNHREPQSQEDIRSKTTKTIWSYATGMIALSVIFASGMRYSVLLPISIAAGAAGGTAAVWLSDKKQLDKAESLRQLEDRIANLETIAGTSDFSLEQRIRQLESRDRPL</sequence>
<keyword evidence="1" id="KW-0812">Transmembrane</keyword>
<feature type="transmembrane region" description="Helical" evidence="1">
    <location>
        <begin position="43"/>
        <end position="62"/>
    </location>
</feature>
<feature type="transmembrane region" description="Helical" evidence="1">
    <location>
        <begin position="21"/>
        <end position="37"/>
    </location>
</feature>